<feature type="transmembrane region" description="Helical" evidence="9">
    <location>
        <begin position="7"/>
        <end position="28"/>
    </location>
</feature>
<dbReference type="PANTHER" id="PTHR11247:SF8">
    <property type="entry name" value="PALMITOYL-PROTEIN THIOESTERASE 1"/>
    <property type="match status" value="1"/>
</dbReference>
<keyword evidence="4" id="KW-0732">Signal</keyword>
<evidence type="ECO:0000256" key="6">
    <source>
        <dbReference type="ARBA" id="ARBA00023157"/>
    </source>
</evidence>
<keyword evidence="7" id="KW-0325">Glycoprotein</keyword>
<keyword evidence="9" id="KW-1133">Transmembrane helix</keyword>
<protein>
    <recommendedName>
        <fullName evidence="3">Palmitoyl-protein thioesterase 1</fullName>
        <ecNumber evidence="2">3.1.2.22</ecNumber>
    </recommendedName>
    <alternativeName>
        <fullName evidence="8">Palmitoyl-protein hydrolase 1</fullName>
    </alternativeName>
</protein>
<dbReference type="Proteomes" id="UP000694924">
    <property type="component" value="Unplaced"/>
</dbReference>
<evidence type="ECO:0000256" key="1">
    <source>
        <dbReference type="ARBA" id="ARBA00010758"/>
    </source>
</evidence>
<evidence type="ECO:0000313" key="10">
    <source>
        <dbReference type="Proteomes" id="UP000694924"/>
    </source>
</evidence>
<evidence type="ECO:0000256" key="3">
    <source>
        <dbReference type="ARBA" id="ARBA00014212"/>
    </source>
</evidence>
<keyword evidence="10" id="KW-1185">Reference proteome</keyword>
<dbReference type="EC" id="3.1.2.22" evidence="2"/>
<dbReference type="Pfam" id="PF02089">
    <property type="entry name" value="Palm_thioest"/>
    <property type="match status" value="1"/>
</dbReference>
<dbReference type="InterPro" id="IPR029058">
    <property type="entry name" value="AB_hydrolase_fold"/>
</dbReference>
<keyword evidence="9" id="KW-0812">Transmembrane</keyword>
<evidence type="ECO:0000256" key="8">
    <source>
        <dbReference type="ARBA" id="ARBA00031934"/>
    </source>
</evidence>
<accession>A0ABM1IKY7</accession>
<evidence type="ECO:0000256" key="9">
    <source>
        <dbReference type="SAM" id="Phobius"/>
    </source>
</evidence>
<sequence>MVAMLHFLKFTVVFCIMLLFTISIFITFTNIKIILNNSPTPIVIWHGMGDSCYAPGINSIKELLQDKISGVYVKCIHKGDNIFVDIEKSYFGNINNDVEAACKEIEMDVNLQNGYNAIGLSQGAQFLRAVAERCTTPPMLNLISFGGQHQGVFGLPHCIAINNKMCYFFRKLLSSAAYTDFVQESLIQAGYWHDSTKTDEYKNKSRFLADINNELHINETYKSNLKKLKSLVLVMFENDTIVQPKETEWFGFYKPGQSVELESLQESSLYKEDRLGLQEMDKLGKIHFISLEGDHLQFTEEWFVEDIVDKFLK</sequence>
<evidence type="ECO:0000256" key="4">
    <source>
        <dbReference type="ARBA" id="ARBA00022729"/>
    </source>
</evidence>
<reference evidence="11" key="1">
    <citation type="submission" date="2025-08" db="UniProtKB">
        <authorList>
            <consortium name="RefSeq"/>
        </authorList>
    </citation>
    <scope>IDENTIFICATION</scope>
    <source>
        <tissue evidence="11">Whole body</tissue>
    </source>
</reference>
<organism evidence="10 11">
    <name type="scientific">Polistes dominula</name>
    <name type="common">European paper wasp</name>
    <name type="synonym">Vespa dominula</name>
    <dbReference type="NCBI Taxonomy" id="743375"/>
    <lineage>
        <taxon>Eukaryota</taxon>
        <taxon>Metazoa</taxon>
        <taxon>Ecdysozoa</taxon>
        <taxon>Arthropoda</taxon>
        <taxon>Hexapoda</taxon>
        <taxon>Insecta</taxon>
        <taxon>Pterygota</taxon>
        <taxon>Neoptera</taxon>
        <taxon>Endopterygota</taxon>
        <taxon>Hymenoptera</taxon>
        <taxon>Apocrita</taxon>
        <taxon>Aculeata</taxon>
        <taxon>Vespoidea</taxon>
        <taxon>Vespidae</taxon>
        <taxon>Polistinae</taxon>
        <taxon>Polistini</taxon>
        <taxon>Polistes</taxon>
    </lineage>
</organism>
<name>A0ABM1IKY7_POLDO</name>
<dbReference type="PANTHER" id="PTHR11247">
    <property type="entry name" value="PALMITOYL-PROTEIN THIOESTERASE/DOLICHYLDIPHOSPHATASE 1"/>
    <property type="match status" value="1"/>
</dbReference>
<evidence type="ECO:0000256" key="7">
    <source>
        <dbReference type="ARBA" id="ARBA00023180"/>
    </source>
</evidence>
<keyword evidence="6" id="KW-1015">Disulfide bond</keyword>
<dbReference type="SUPFAM" id="SSF53474">
    <property type="entry name" value="alpha/beta-Hydrolases"/>
    <property type="match status" value="1"/>
</dbReference>
<evidence type="ECO:0000256" key="2">
    <source>
        <dbReference type="ARBA" id="ARBA00012423"/>
    </source>
</evidence>
<gene>
    <name evidence="11" type="primary">LOC107068696</name>
</gene>
<keyword evidence="9" id="KW-0472">Membrane</keyword>
<keyword evidence="5" id="KW-0378">Hydrolase</keyword>
<evidence type="ECO:0000256" key="5">
    <source>
        <dbReference type="ARBA" id="ARBA00022801"/>
    </source>
</evidence>
<comment type="similarity">
    <text evidence="1">Belongs to the palmitoyl-protein thioesterase family.</text>
</comment>
<dbReference type="GeneID" id="107068696"/>
<dbReference type="Gene3D" id="3.40.50.1820">
    <property type="entry name" value="alpha/beta hydrolase"/>
    <property type="match status" value="1"/>
</dbReference>
<proteinExistence type="inferred from homology"/>
<dbReference type="RefSeq" id="XP_015180874.1">
    <property type="nucleotide sequence ID" value="XM_015325388.1"/>
</dbReference>
<evidence type="ECO:0000313" key="11">
    <source>
        <dbReference type="RefSeq" id="XP_015180874.1"/>
    </source>
</evidence>
<dbReference type="InterPro" id="IPR002472">
    <property type="entry name" value="Palm_thioest"/>
</dbReference>
<dbReference type="PRINTS" id="PR00414">
    <property type="entry name" value="PPTHIESTRASE"/>
</dbReference>